<accession>A0A1B6MKF4</accession>
<feature type="compositionally biased region" description="Polar residues" evidence="1">
    <location>
        <begin position="165"/>
        <end position="177"/>
    </location>
</feature>
<feature type="signal peptide" evidence="2">
    <location>
        <begin position="1"/>
        <end position="38"/>
    </location>
</feature>
<feature type="compositionally biased region" description="Basic and acidic residues" evidence="1">
    <location>
        <begin position="191"/>
        <end position="203"/>
    </location>
</feature>
<evidence type="ECO:0000256" key="2">
    <source>
        <dbReference type="SAM" id="SignalP"/>
    </source>
</evidence>
<dbReference type="EMBL" id="GEBQ01003561">
    <property type="protein sequence ID" value="JAT36416.1"/>
    <property type="molecule type" value="Transcribed_RNA"/>
</dbReference>
<proteinExistence type="predicted"/>
<feature type="region of interest" description="Disordered" evidence="1">
    <location>
        <begin position="165"/>
        <end position="229"/>
    </location>
</feature>
<feature type="compositionally biased region" description="Basic and acidic residues" evidence="1">
    <location>
        <begin position="212"/>
        <end position="229"/>
    </location>
</feature>
<organism evidence="3">
    <name type="scientific">Graphocephala atropunctata</name>
    <dbReference type="NCBI Taxonomy" id="36148"/>
    <lineage>
        <taxon>Eukaryota</taxon>
        <taxon>Metazoa</taxon>
        <taxon>Ecdysozoa</taxon>
        <taxon>Arthropoda</taxon>
        <taxon>Hexapoda</taxon>
        <taxon>Insecta</taxon>
        <taxon>Pterygota</taxon>
        <taxon>Neoptera</taxon>
        <taxon>Paraneoptera</taxon>
        <taxon>Hemiptera</taxon>
        <taxon>Auchenorrhyncha</taxon>
        <taxon>Membracoidea</taxon>
        <taxon>Cicadellidae</taxon>
        <taxon>Cicadellinae</taxon>
        <taxon>Cicadellini</taxon>
        <taxon>Graphocephala</taxon>
    </lineage>
</organism>
<evidence type="ECO:0000313" key="3">
    <source>
        <dbReference type="EMBL" id="JAT36416.1"/>
    </source>
</evidence>
<name>A0A1B6MKF4_9HEMI</name>
<dbReference type="AlphaFoldDB" id="A0A1B6MKF4"/>
<evidence type="ECO:0000256" key="1">
    <source>
        <dbReference type="SAM" id="MobiDB-lite"/>
    </source>
</evidence>
<feature type="chain" id="PRO_5008588250" evidence="2">
    <location>
        <begin position="39"/>
        <end position="255"/>
    </location>
</feature>
<sequence>MSTQHTFSFSELHHMMGPSSRSFFILIFAALLAEEVCSWPNENITRAVDQPITTSNQAENSFLTAPAITDEQWLNETNTNGTLGANVTSFAYIDFHRLGFNIFVRKLTEALHILNYFLKLDPMLVKVTESYTFTNNTTKGYNNTKNFTSEPIDGYLNYFNDSHVETTTESPLKNNPTEIPLETEMTPKAQQKTEEAEKLKVHSESQPPPKENTTENELHPELQDDMEKTPKKEEGFFSSVANKVTSIFKSFTNWF</sequence>
<keyword evidence="2" id="KW-0732">Signal</keyword>
<reference evidence="3" key="1">
    <citation type="submission" date="2015-11" db="EMBL/GenBank/DDBJ databases">
        <title>De novo transcriptome assembly of four potential Pierce s Disease insect vectors from Arizona vineyards.</title>
        <authorList>
            <person name="Tassone E.E."/>
        </authorList>
    </citation>
    <scope>NUCLEOTIDE SEQUENCE</scope>
</reference>
<protein>
    <submittedName>
        <fullName evidence="3">Uncharacterized protein</fullName>
    </submittedName>
</protein>
<gene>
    <name evidence="3" type="ORF">g.26967</name>
</gene>